<accession>A0ABN6XKS9</accession>
<organism evidence="1 2">
    <name type="scientific">Naasia aerilata</name>
    <dbReference type="NCBI Taxonomy" id="1162966"/>
    <lineage>
        <taxon>Bacteria</taxon>
        <taxon>Bacillati</taxon>
        <taxon>Actinomycetota</taxon>
        <taxon>Actinomycetes</taxon>
        <taxon>Micrococcales</taxon>
        <taxon>Microbacteriaceae</taxon>
        <taxon>Naasia</taxon>
    </lineage>
</organism>
<sequence length="64" mass="7443">MIVNEYAFEVLNREQEARLAIELERRRVQLERLAEQGGDARPRGGWLLFRQSARTGRAASRHAH</sequence>
<evidence type="ECO:0000313" key="2">
    <source>
        <dbReference type="Proteomes" id="UP001321498"/>
    </source>
</evidence>
<protein>
    <submittedName>
        <fullName evidence="1">Uncharacterized protein</fullName>
    </submittedName>
</protein>
<gene>
    <name evidence="1" type="ORF">GCM10025866_14310</name>
</gene>
<evidence type="ECO:0000313" key="1">
    <source>
        <dbReference type="EMBL" id="BDZ45522.1"/>
    </source>
</evidence>
<dbReference type="EMBL" id="AP027731">
    <property type="protein sequence ID" value="BDZ45522.1"/>
    <property type="molecule type" value="Genomic_DNA"/>
</dbReference>
<dbReference type="Proteomes" id="UP001321498">
    <property type="component" value="Chromosome"/>
</dbReference>
<proteinExistence type="predicted"/>
<keyword evidence="2" id="KW-1185">Reference proteome</keyword>
<dbReference type="RefSeq" id="WP_286278820.1">
    <property type="nucleotide sequence ID" value="NZ_AP027731.1"/>
</dbReference>
<reference evidence="2" key="1">
    <citation type="journal article" date="2019" name="Int. J. Syst. Evol. Microbiol.">
        <title>The Global Catalogue of Microorganisms (GCM) 10K type strain sequencing project: providing services to taxonomists for standard genome sequencing and annotation.</title>
        <authorList>
            <consortium name="The Broad Institute Genomics Platform"/>
            <consortium name="The Broad Institute Genome Sequencing Center for Infectious Disease"/>
            <person name="Wu L."/>
            <person name="Ma J."/>
        </authorList>
    </citation>
    <scope>NUCLEOTIDE SEQUENCE [LARGE SCALE GENOMIC DNA]</scope>
    <source>
        <strain evidence="2">NBRC 108725</strain>
    </source>
</reference>
<name>A0ABN6XKS9_9MICO</name>